<dbReference type="EMBL" id="BK016193">
    <property type="protein sequence ID" value="DAG01505.1"/>
    <property type="molecule type" value="Genomic_DNA"/>
</dbReference>
<protein>
    <submittedName>
        <fullName evidence="1">Uncharacterized protein</fullName>
    </submittedName>
</protein>
<proteinExistence type="predicted"/>
<evidence type="ECO:0000313" key="1">
    <source>
        <dbReference type="EMBL" id="DAG01505.1"/>
    </source>
</evidence>
<name>A0A8S5V437_9CAUD</name>
<reference evidence="1" key="1">
    <citation type="journal article" date="2021" name="Proc. Natl. Acad. Sci. U.S.A.">
        <title>A Catalog of Tens of Thousands of Viruses from Human Metagenomes Reveals Hidden Associations with Chronic Diseases.</title>
        <authorList>
            <person name="Tisza M.J."/>
            <person name="Buck C.B."/>
        </authorList>
    </citation>
    <scope>NUCLEOTIDE SEQUENCE</scope>
    <source>
        <strain evidence="1">Ct8iP21</strain>
    </source>
</reference>
<organism evidence="1">
    <name type="scientific">Myoviridae sp. ct8iP21</name>
    <dbReference type="NCBI Taxonomy" id="2825041"/>
    <lineage>
        <taxon>Viruses</taxon>
        <taxon>Duplodnaviria</taxon>
        <taxon>Heunggongvirae</taxon>
        <taxon>Uroviricota</taxon>
        <taxon>Caudoviricetes</taxon>
    </lineage>
</organism>
<accession>A0A8S5V437</accession>
<sequence length="153" mass="17942">MFILLLISFAPILELTVNFKERRFYMATIKIDDLLLVLQQMKFDGYDEVEITSFDEEDDIPASISLSGINDSVECDYDDLFDVSETEVQFHPEEYSTYIPHELYLITKSLDLAHQYFKDDLEKSDLSAEERSESAQAFKTYEKLFNIYKKISE</sequence>